<proteinExistence type="predicted"/>
<dbReference type="RefSeq" id="XP_028525811.1">
    <property type="nucleotide sequence ID" value="XM_028672754.1"/>
</dbReference>
<dbReference type="AlphaFoldDB" id="A0A1J1GLB2"/>
<comment type="caution">
    <text evidence="2">The sequence shown here is derived from an EMBL/GenBank/DDBJ whole genome shotgun (WGS) entry which is preliminary data.</text>
</comment>
<dbReference type="Proteomes" id="UP000220797">
    <property type="component" value="Unassembled WGS sequence"/>
</dbReference>
<sequence>MLSTEVNNSIISPDLSCDNSHAKKYDATLNVHNYKEIHNNQIVNHESKSGSMNNIRDNNNVPLFHLKSSDNSRNNDLYYNNNLTDHNNPTEFNQYKTNVCNHKDSNYNQLKYKYPDHFTYNNKENLKESETSTLYRKHEEYQLPQNMNSGFLSHKCNSMIRHEQGNDISYEERTKYNKKKSSFNENIINNNYPNHQYDYKDNDNNKNIDNKNLDIIHDSNIDNKHYSSDNYNINNNNTNININNYKNNEVSSSNNINDVYYKNINDSYQNANDKQSNYERNISNLNNGKSVNSIVHINLMEKNIPYKNDVVGDFQKSNINYDKDKKSLNGFTRDELYGSASINRERNMNHTKIFDYVESDNDKKHKQKNMINTFVPKYKNLSAKEVHYNSLSGNDNITVLAANQIKIDLNRLSEKSKDILPNVYPFNLSSDFKNDKKNENKAQLEKLYPTNYNYINNYNKNNSDISLEQRRYNMNSSRIFDCDYDTKEGNSEKFKSETNISYKHKGDIEKVDIEKEEKRKLNPMYSDLFGRKTPDINQNANYEKIMPATMKNNWIYDARNTKKYSELYFKSSDNLEYNGTEKFHRKSYFDKDGYDNKKRLQDAIQKGSKISLQAHLQSTLQCENNYNPSDYNNVEAYYLSLHNIRDSITDEEVKKVIKNSNAHIVSYESEYDLLSNKRKNNAKLCIRHNKGKHGLILLMNLLSQLDIKVTVL</sequence>
<evidence type="ECO:0000313" key="2">
    <source>
        <dbReference type="EMBL" id="CRG92989.1"/>
    </source>
</evidence>
<evidence type="ECO:0000313" key="3">
    <source>
        <dbReference type="Proteomes" id="UP000220797"/>
    </source>
</evidence>
<feature type="coiled-coil region" evidence="1">
    <location>
        <begin position="261"/>
        <end position="288"/>
    </location>
</feature>
<keyword evidence="1" id="KW-0175">Coiled coil</keyword>
<keyword evidence="3" id="KW-1185">Reference proteome</keyword>
<dbReference type="EMBL" id="CVMV01000004">
    <property type="protein sequence ID" value="CRG92989.1"/>
    <property type="molecule type" value="Genomic_DNA"/>
</dbReference>
<name>A0A1J1GLB2_PLAGA</name>
<gene>
    <name evidence="2" type="ORF">PGAL8A_00069300</name>
</gene>
<dbReference type="VEuPathDB" id="PlasmoDB:PGAL8A_00069300"/>
<organism evidence="2 3">
    <name type="scientific">Plasmodium gallinaceum</name>
    <dbReference type="NCBI Taxonomy" id="5849"/>
    <lineage>
        <taxon>Eukaryota</taxon>
        <taxon>Sar</taxon>
        <taxon>Alveolata</taxon>
        <taxon>Apicomplexa</taxon>
        <taxon>Aconoidasida</taxon>
        <taxon>Haemosporida</taxon>
        <taxon>Plasmodiidae</taxon>
        <taxon>Plasmodium</taxon>
        <taxon>Plasmodium (Haemamoeba)</taxon>
    </lineage>
</organism>
<reference evidence="2" key="1">
    <citation type="submission" date="2015-04" db="EMBL/GenBank/DDBJ databases">
        <authorList>
            <consortium name="Pathogen Informatics"/>
        </authorList>
    </citation>
    <scope>NUCLEOTIDE SEQUENCE [LARGE SCALE GENOMIC DNA]</scope>
    <source>
        <strain evidence="2">8A</strain>
    </source>
</reference>
<protein>
    <submittedName>
        <fullName evidence="2">Uncharacterized protein</fullName>
    </submittedName>
</protein>
<dbReference type="GeneID" id="39729218"/>
<dbReference type="OrthoDB" id="371357at2759"/>
<evidence type="ECO:0000256" key="1">
    <source>
        <dbReference type="SAM" id="Coils"/>
    </source>
</evidence>
<accession>A0A1J1GLB2</accession>